<accession>A0A6P0EXN2</accession>
<dbReference type="Pfam" id="PF12028">
    <property type="entry name" value="DUF3515"/>
    <property type="match status" value="1"/>
</dbReference>
<name>A0A6P0EXN2_9ACTN</name>
<dbReference type="EMBL" id="JAAGWB010000051">
    <property type="protein sequence ID" value="NEN52498.1"/>
    <property type="molecule type" value="Genomic_DNA"/>
</dbReference>
<keyword evidence="4" id="KW-1185">Reference proteome</keyword>
<dbReference type="AlphaFoldDB" id="A0A6P0EXN2"/>
<dbReference type="InterPro" id="IPR021903">
    <property type="entry name" value="DUF3515"/>
</dbReference>
<protein>
    <submittedName>
        <fullName evidence="2">DUF3515 family protein</fullName>
    </submittedName>
</protein>
<dbReference type="EMBL" id="JAAGWH010000049">
    <property type="protein sequence ID" value="NEK95610.1"/>
    <property type="molecule type" value="Genomic_DNA"/>
</dbReference>
<comment type="caution">
    <text evidence="2">The sequence shown here is derived from an EMBL/GenBank/DDBJ whole genome shotgun (WGS) entry which is preliminary data.</text>
</comment>
<dbReference type="Proteomes" id="UP000471152">
    <property type="component" value="Unassembled WGS sequence"/>
</dbReference>
<reference evidence="3 5" key="2">
    <citation type="submission" date="2020-02" db="EMBL/GenBank/DDBJ databases">
        <title>The WGS of Modestobacter muralis DSM 100205.</title>
        <authorList>
            <person name="Jiang Z."/>
        </authorList>
    </citation>
    <scope>NUCLEOTIDE SEQUENCE [LARGE SCALE GENOMIC DNA]</scope>
    <source>
        <strain evidence="3 5">DSM 100205</strain>
    </source>
</reference>
<reference evidence="2 4" key="1">
    <citation type="submission" date="2020-01" db="EMBL/GenBank/DDBJ databases">
        <title>the WGS Modestobacter muralis CPCC 204518.</title>
        <authorList>
            <person name="Jiang Z."/>
        </authorList>
    </citation>
    <scope>NUCLEOTIDE SEQUENCE [LARGE SCALE GENOMIC DNA]</scope>
    <source>
        <strain evidence="2 4">DSM 100205</strain>
    </source>
</reference>
<proteinExistence type="predicted"/>
<evidence type="ECO:0000313" key="4">
    <source>
        <dbReference type="Proteomes" id="UP000468828"/>
    </source>
</evidence>
<sequence length="182" mass="18570">MLSTAVLVPLVVVLLVLVNVLGRDEAGVDADGPADVSGATADPRGDLPPVPVDTPDVTPAADLACPVLMGQLPLEIAGETSRQVDSDTPFAYAWGEPPVVLVCGVAPPAGFVVGGPQTFAVSGVEWFVDTTDPAVFVWTTVDRNVPVEVRVPSTSDSAVPTALGPIIATALPYVEPVPAPAE</sequence>
<gene>
    <name evidence="3" type="ORF">G3R41_16400</name>
    <name evidence="2" type="ORF">GCU67_15750</name>
</gene>
<dbReference type="Proteomes" id="UP000468828">
    <property type="component" value="Unassembled WGS sequence"/>
</dbReference>
<feature type="region of interest" description="Disordered" evidence="1">
    <location>
        <begin position="29"/>
        <end position="54"/>
    </location>
</feature>
<evidence type="ECO:0000313" key="5">
    <source>
        <dbReference type="Proteomes" id="UP000471152"/>
    </source>
</evidence>
<evidence type="ECO:0000313" key="2">
    <source>
        <dbReference type="EMBL" id="NEK95610.1"/>
    </source>
</evidence>
<evidence type="ECO:0000256" key="1">
    <source>
        <dbReference type="SAM" id="MobiDB-lite"/>
    </source>
</evidence>
<organism evidence="2 4">
    <name type="scientific">Modestobacter muralis</name>
    <dbReference type="NCBI Taxonomy" id="1608614"/>
    <lineage>
        <taxon>Bacteria</taxon>
        <taxon>Bacillati</taxon>
        <taxon>Actinomycetota</taxon>
        <taxon>Actinomycetes</taxon>
        <taxon>Geodermatophilales</taxon>
        <taxon>Geodermatophilaceae</taxon>
        <taxon>Modestobacter</taxon>
    </lineage>
</organism>
<evidence type="ECO:0000313" key="3">
    <source>
        <dbReference type="EMBL" id="NEN52498.1"/>
    </source>
</evidence>